<dbReference type="Proteomes" id="UP000653472">
    <property type="component" value="Unassembled WGS sequence"/>
</dbReference>
<organism evidence="1 2">
    <name type="scientific">Solimonas marina</name>
    <dbReference type="NCBI Taxonomy" id="2714601"/>
    <lineage>
        <taxon>Bacteria</taxon>
        <taxon>Pseudomonadati</taxon>
        <taxon>Pseudomonadota</taxon>
        <taxon>Gammaproteobacteria</taxon>
        <taxon>Nevskiales</taxon>
        <taxon>Nevskiaceae</taxon>
        <taxon>Solimonas</taxon>
    </lineage>
</organism>
<proteinExistence type="predicted"/>
<dbReference type="RefSeq" id="WP_168146406.1">
    <property type="nucleotide sequence ID" value="NZ_JAAVXB010000001.1"/>
</dbReference>
<name>A0A970B8A1_9GAMM</name>
<reference evidence="1" key="1">
    <citation type="submission" date="2020-03" db="EMBL/GenBank/DDBJ databases">
        <title>Solimonas marina sp. nov., isolated from deep seawater of the Pacific Ocean.</title>
        <authorList>
            <person name="Liu X."/>
            <person name="Lai Q."/>
            <person name="Sun F."/>
            <person name="Gai Y."/>
            <person name="Li G."/>
            <person name="Shao Z."/>
        </authorList>
    </citation>
    <scope>NUCLEOTIDE SEQUENCE</scope>
    <source>
        <strain evidence="1">C16B3</strain>
    </source>
</reference>
<comment type="caution">
    <text evidence="1">The sequence shown here is derived from an EMBL/GenBank/DDBJ whole genome shotgun (WGS) entry which is preliminary data.</text>
</comment>
<sequence length="120" mass="12055">MLEALIGMLLIGIVGLGMSYAAARAVVSQRQLNASEIAITQMRNLLQRYGTALCDDTSLAVITLPPATSLDLTVSCSTASASVNGTSVSDAPSSVTLSATSADGFGGSGTIVVGDLDDDS</sequence>
<evidence type="ECO:0000313" key="1">
    <source>
        <dbReference type="EMBL" id="NKF21171.1"/>
    </source>
</evidence>
<dbReference type="EMBL" id="JAAVXB010000001">
    <property type="protein sequence ID" value="NKF21171.1"/>
    <property type="molecule type" value="Genomic_DNA"/>
</dbReference>
<accession>A0A970B8A1</accession>
<keyword evidence="2" id="KW-1185">Reference proteome</keyword>
<gene>
    <name evidence="1" type="ORF">G7Y82_02500</name>
</gene>
<evidence type="ECO:0000313" key="2">
    <source>
        <dbReference type="Proteomes" id="UP000653472"/>
    </source>
</evidence>
<dbReference type="AlphaFoldDB" id="A0A970B8A1"/>
<protein>
    <submittedName>
        <fullName evidence="1">Uncharacterized protein</fullName>
    </submittedName>
</protein>